<keyword evidence="2" id="KW-1185">Reference proteome</keyword>
<protein>
    <recommendedName>
        <fullName evidence="3">Cysteine-rich transmembrane CYSTM domain-containing protein</fullName>
    </recommendedName>
</protein>
<name>A0AAD7IKK9_9AGAR</name>
<gene>
    <name evidence="1" type="ORF">DFH07DRAFT_964020</name>
</gene>
<dbReference type="AlphaFoldDB" id="A0AAD7IKK9"/>
<comment type="caution">
    <text evidence="1">The sequence shown here is derived from an EMBL/GenBank/DDBJ whole genome shotgun (WGS) entry which is preliminary data.</text>
</comment>
<evidence type="ECO:0008006" key="3">
    <source>
        <dbReference type="Google" id="ProtNLM"/>
    </source>
</evidence>
<reference evidence="1" key="1">
    <citation type="submission" date="2023-03" db="EMBL/GenBank/DDBJ databases">
        <title>Massive genome expansion in bonnet fungi (Mycena s.s.) driven by repeated elements and novel gene families across ecological guilds.</title>
        <authorList>
            <consortium name="Lawrence Berkeley National Laboratory"/>
            <person name="Harder C.B."/>
            <person name="Miyauchi S."/>
            <person name="Viragh M."/>
            <person name="Kuo A."/>
            <person name="Thoen E."/>
            <person name="Andreopoulos B."/>
            <person name="Lu D."/>
            <person name="Skrede I."/>
            <person name="Drula E."/>
            <person name="Henrissat B."/>
            <person name="Morin E."/>
            <person name="Kohler A."/>
            <person name="Barry K."/>
            <person name="LaButti K."/>
            <person name="Morin E."/>
            <person name="Salamov A."/>
            <person name="Lipzen A."/>
            <person name="Mereny Z."/>
            <person name="Hegedus B."/>
            <person name="Baldrian P."/>
            <person name="Stursova M."/>
            <person name="Weitz H."/>
            <person name="Taylor A."/>
            <person name="Grigoriev I.V."/>
            <person name="Nagy L.G."/>
            <person name="Martin F."/>
            <person name="Kauserud H."/>
        </authorList>
    </citation>
    <scope>NUCLEOTIDE SEQUENCE</scope>
    <source>
        <strain evidence="1">CBHHK188m</strain>
    </source>
</reference>
<evidence type="ECO:0000313" key="2">
    <source>
        <dbReference type="Proteomes" id="UP001215280"/>
    </source>
</evidence>
<sequence length="92" mass="10021">MSATTKATTSQPQATEMNVMNVANQTAKDGACQHGQQCEHQHKASRMRGGGAGKDCFLSMVECFFCLECCKGCCECFADIICECLPFPPEQF</sequence>
<dbReference type="Proteomes" id="UP001215280">
    <property type="component" value="Unassembled WGS sequence"/>
</dbReference>
<dbReference type="EMBL" id="JARJLG010000111">
    <property type="protein sequence ID" value="KAJ7743690.1"/>
    <property type="molecule type" value="Genomic_DNA"/>
</dbReference>
<accession>A0AAD7IKK9</accession>
<evidence type="ECO:0000313" key="1">
    <source>
        <dbReference type="EMBL" id="KAJ7743690.1"/>
    </source>
</evidence>
<organism evidence="1 2">
    <name type="scientific">Mycena maculata</name>
    <dbReference type="NCBI Taxonomy" id="230809"/>
    <lineage>
        <taxon>Eukaryota</taxon>
        <taxon>Fungi</taxon>
        <taxon>Dikarya</taxon>
        <taxon>Basidiomycota</taxon>
        <taxon>Agaricomycotina</taxon>
        <taxon>Agaricomycetes</taxon>
        <taxon>Agaricomycetidae</taxon>
        <taxon>Agaricales</taxon>
        <taxon>Marasmiineae</taxon>
        <taxon>Mycenaceae</taxon>
        <taxon>Mycena</taxon>
    </lineage>
</organism>
<proteinExistence type="predicted"/>